<dbReference type="GO" id="GO:0000128">
    <property type="term" value="P:flocculation"/>
    <property type="evidence" value="ECO:0007669"/>
    <property type="project" value="InterPro"/>
</dbReference>
<dbReference type="SMART" id="SM01056">
    <property type="entry name" value="Candida_ALS_N"/>
    <property type="match status" value="1"/>
</dbReference>
<feature type="compositionally biased region" description="Low complexity" evidence="1">
    <location>
        <begin position="1035"/>
        <end position="1046"/>
    </location>
</feature>
<feature type="chain" id="PRO_5009237217" evidence="2">
    <location>
        <begin position="20"/>
        <end position="1368"/>
    </location>
</feature>
<accession>A0A1G4M773</accession>
<protein>
    <submittedName>
        <fullName evidence="4">LAFE_0B00364g1_1</fullName>
    </submittedName>
</protein>
<dbReference type="Pfam" id="PF00624">
    <property type="entry name" value="Flocculin"/>
    <property type="match status" value="9"/>
</dbReference>
<dbReference type="InterPro" id="IPR011252">
    <property type="entry name" value="Fibrogen-bd_dom1"/>
</dbReference>
<feature type="compositionally biased region" description="Polar residues" evidence="1">
    <location>
        <begin position="1188"/>
        <end position="1204"/>
    </location>
</feature>
<name>A0A1G4M773_LACFM</name>
<feature type="region of interest" description="Disordered" evidence="1">
    <location>
        <begin position="1254"/>
        <end position="1295"/>
    </location>
</feature>
<reference evidence="5" key="1">
    <citation type="submission" date="2016-03" db="EMBL/GenBank/DDBJ databases">
        <authorList>
            <person name="Devillers H."/>
        </authorList>
    </citation>
    <scope>NUCLEOTIDE SEQUENCE [LARGE SCALE GENOMIC DNA]</scope>
</reference>
<dbReference type="Gene3D" id="2.60.40.2430">
    <property type="entry name" value="Agglutinin-like protein, N-terminal domain, N2 subdomain"/>
    <property type="match status" value="1"/>
</dbReference>
<dbReference type="OMA" id="VVEPHNP"/>
<evidence type="ECO:0000256" key="2">
    <source>
        <dbReference type="SAM" id="SignalP"/>
    </source>
</evidence>
<evidence type="ECO:0000313" key="4">
    <source>
        <dbReference type="EMBL" id="SCV99690.1"/>
    </source>
</evidence>
<dbReference type="STRING" id="4955.A0A1G4M773"/>
<feature type="region of interest" description="Disordered" evidence="1">
    <location>
        <begin position="1034"/>
        <end position="1057"/>
    </location>
</feature>
<feature type="domain" description="Agglutinin-like protein N-terminal" evidence="3">
    <location>
        <begin position="47"/>
        <end position="306"/>
    </location>
</feature>
<evidence type="ECO:0000259" key="3">
    <source>
        <dbReference type="SMART" id="SM01056"/>
    </source>
</evidence>
<dbReference type="Gene3D" id="2.60.40.1280">
    <property type="match status" value="1"/>
</dbReference>
<feature type="region of interest" description="Disordered" evidence="1">
    <location>
        <begin position="1155"/>
        <end position="1220"/>
    </location>
</feature>
<gene>
    <name evidence="4" type="ORF">LAFE_0B00364G</name>
</gene>
<organism evidence="4 5">
    <name type="scientific">Lachancea fermentati</name>
    <name type="common">Zygosaccharomyces fermentati</name>
    <dbReference type="NCBI Taxonomy" id="4955"/>
    <lineage>
        <taxon>Eukaryota</taxon>
        <taxon>Fungi</taxon>
        <taxon>Dikarya</taxon>
        <taxon>Ascomycota</taxon>
        <taxon>Saccharomycotina</taxon>
        <taxon>Saccharomycetes</taxon>
        <taxon>Saccharomycetales</taxon>
        <taxon>Saccharomycetaceae</taxon>
        <taxon>Lachancea</taxon>
    </lineage>
</organism>
<keyword evidence="2" id="KW-0732">Signal</keyword>
<dbReference type="Pfam" id="PF11766">
    <property type="entry name" value="Candida_ALS_N"/>
    <property type="match status" value="1"/>
</dbReference>
<feature type="signal peptide" evidence="2">
    <location>
        <begin position="1"/>
        <end position="19"/>
    </location>
</feature>
<dbReference type="InterPro" id="IPR001389">
    <property type="entry name" value="Flocculin"/>
</dbReference>
<proteinExistence type="predicted"/>
<feature type="compositionally biased region" description="Low complexity" evidence="1">
    <location>
        <begin position="1165"/>
        <end position="1179"/>
    </location>
</feature>
<keyword evidence="5" id="KW-1185">Reference proteome</keyword>
<dbReference type="OrthoDB" id="4036630at2759"/>
<dbReference type="Proteomes" id="UP000190831">
    <property type="component" value="Chromosome B"/>
</dbReference>
<dbReference type="InterPro" id="IPR043063">
    <property type="entry name" value="Agglutinin-like_N_N2"/>
</dbReference>
<dbReference type="EMBL" id="LT598489">
    <property type="protein sequence ID" value="SCV99690.1"/>
    <property type="molecule type" value="Genomic_DNA"/>
</dbReference>
<evidence type="ECO:0000256" key="1">
    <source>
        <dbReference type="SAM" id="MobiDB-lite"/>
    </source>
</evidence>
<evidence type="ECO:0000313" key="5">
    <source>
        <dbReference type="Proteomes" id="UP000190831"/>
    </source>
</evidence>
<dbReference type="InterPro" id="IPR024672">
    <property type="entry name" value="Agglutinin-like_N"/>
</dbReference>
<feature type="compositionally biased region" description="Polar residues" evidence="1">
    <location>
        <begin position="1264"/>
        <end position="1295"/>
    </location>
</feature>
<sequence length="1368" mass="142051">MPISSLLCLYLLAIRTVSGKLISDVFTGFSILNKGTANRDVFNAQLSFTVPLSANPQIGDYFELSMPLVRKVYTNITTSEGNWVYITDGKTNYAECLVFNGFSTGVPSSLTCTITEDSSVDVTGLMTIGVRLTPGMSIGEEAGANALSIGTNTLTWNEMSATVSLTSDEFYATGATSSNFGAYGEAVPGSDTSYLYYLLGPSCASSFSENFRVIFSGSKSGVGTLTSCDDVGIFMASTFNDWGFPKDPEVFPSDSYSLSCSGNTVSISASGIPANYHLFLNAYQALPSTSYYSLEILESVKGTKTCQGTTKGFSTTGDWVITTGSAGGAASVIHNTQSTTTKPWTGTATSTFSTSIFTFTGSDGLQTTETIYYVGTPLSTTTEPWTGTKTSTTTGVIDVTNSDGKVVTTTVVIVETPLSTTTVPWTGTVTSTTTGLVGITGTDGSTTPTTLVIVETPLSTTTVPWTGTITSTTTGLVDITGTDGSTTPTTLVIVETPLSTTTVPWTGNGTSTTTGLVDITGTDGNTTPTTLVIVETPLSTTTVPWTGTITSTTTGLVDITGTDGSVTPTTLVIVETPLSTTTVPWTGTITSTTTGLVDITGTDGNTTPTTLVIVETPLSTTTVPWTGTITSTTTGLVDITGTDGNTTPTTLVIVETPLSTTTVPWTGTITSTTTGLVDITGTDGSVTPTTLVIVETPLSTTTVPWTGTITSTTTGLVDITGTDGSTTPTTLVIVETPLSTTTVPWTGTITSTTTGLVDITGTDGNTTPTTLVIVETPLSTTTVPWTGTITSTTTGLVDITGTDGSVTPTTLVIVETPLSTTTVPWTGTITSTTTGSVDITGTDGSTTPTTLVIVETPLSTTTVPWTGTITSTTTGLVDITGTDGSVTPTTLVIVETPLSTTTVPWTGTITSTTTALVDITGTDGNSTPTTLVIVETPLTGESSTEINLHTTTIPWTGSFTSTSTGLLESTGSDGILLSTSIVYVEIPLSTSTIPWSGIMTSTSTGQMDITGSDGVATPTTLVFVETPTFGYYRNSTSKSGSSTTSSHETIKTSDIKSSTWGNSEVTQSLESTTRHIFIDSTSTVIYTNVVTSYTNRHLEKSTSSVSGTGESTRLSPEVSFTLSSFNSIPPSKSRNTVSDITKTITENYKTMEEYLSSSKGGVEETSSSKPKTTSNGNTNHISYGTPKIPSTYTASSVETNSPSSLEIVEPSRSRPLAAETPSSNTILTVITKTFDRNSYTYSSDLNYPSEKITSLSKSAEPEQPTAQNFETTSFDAAKKSTSAGGRSSYTGVISNDNNPSKEDIFSYATKASSLKSHTSIATGLSLPQYSITTLSSGSTVNSTLSLSTYEGSANRMRIGLLLLLPFAL</sequence>